<dbReference type="PANTHER" id="PTHR35517:SF1">
    <property type="entry name" value="PROTEIN ARGININE N-METHYLTRANSFERASE SFM1"/>
    <property type="match status" value="1"/>
</dbReference>
<evidence type="ECO:0000313" key="1">
    <source>
        <dbReference type="EMBL" id="KAL2051585.1"/>
    </source>
</evidence>
<dbReference type="CDD" id="cd18090">
    <property type="entry name" value="Arginine_MT_Sfm1"/>
    <property type="match status" value="1"/>
</dbReference>
<comment type="caution">
    <text evidence="1">The sequence shown here is derived from an EMBL/GenBank/DDBJ whole genome shotgun (WGS) entry which is preliminary data.</text>
</comment>
<protein>
    <recommendedName>
        <fullName evidence="3">DUF431 domain-containing protein</fullName>
    </recommendedName>
</protein>
<organism evidence="1 2">
    <name type="scientific">Lepraria finkii</name>
    <dbReference type="NCBI Taxonomy" id="1340010"/>
    <lineage>
        <taxon>Eukaryota</taxon>
        <taxon>Fungi</taxon>
        <taxon>Dikarya</taxon>
        <taxon>Ascomycota</taxon>
        <taxon>Pezizomycotina</taxon>
        <taxon>Lecanoromycetes</taxon>
        <taxon>OSLEUM clade</taxon>
        <taxon>Lecanoromycetidae</taxon>
        <taxon>Lecanorales</taxon>
        <taxon>Lecanorineae</taxon>
        <taxon>Stereocaulaceae</taxon>
        <taxon>Lepraria</taxon>
    </lineage>
</organism>
<sequence length="211" mass="23792">MDKIRSDKAQTYVVEHLDPELGPWSALEYQAITQESASAGLNFCLSSVPRELELPSELRAICNLVIEHQSVEDIFKDDKERICLLDPAAKAELSPEDAAKFDVFLFGGILGDDPPRDRTSELRKKGFNGRRLGPVQMTTDTAVRVTRMVVQQKVPLNEIPYVDYPELPIDEHESTEMPFRYVKDADGLPVMPKGMIDLIKKDSEKGFEDLL</sequence>
<dbReference type="PANTHER" id="PTHR35517">
    <property type="entry name" value="PROTEIN ARGININE N-METHYLTRANSFERASE SFM1"/>
    <property type="match status" value="1"/>
</dbReference>
<dbReference type="InterPro" id="IPR007364">
    <property type="entry name" value="SFM1-like"/>
</dbReference>
<accession>A0ABR4B1X5</accession>
<gene>
    <name evidence="1" type="ORF">ABVK25_008247</name>
</gene>
<name>A0ABR4B1X5_9LECA</name>
<dbReference type="Proteomes" id="UP001590951">
    <property type="component" value="Unassembled WGS sequence"/>
</dbReference>
<dbReference type="Pfam" id="PF04252">
    <property type="entry name" value="SFM1-like"/>
    <property type="match status" value="1"/>
</dbReference>
<dbReference type="EMBL" id="JBHFEH010000034">
    <property type="protein sequence ID" value="KAL2051585.1"/>
    <property type="molecule type" value="Genomic_DNA"/>
</dbReference>
<evidence type="ECO:0000313" key="2">
    <source>
        <dbReference type="Proteomes" id="UP001590951"/>
    </source>
</evidence>
<keyword evidence="2" id="KW-1185">Reference proteome</keyword>
<proteinExistence type="predicted"/>
<reference evidence="1 2" key="1">
    <citation type="submission" date="2024-09" db="EMBL/GenBank/DDBJ databases">
        <title>Rethinking Asexuality: The Enigmatic Case of Functional Sexual Genes in Lepraria (Stereocaulaceae).</title>
        <authorList>
            <person name="Doellman M."/>
            <person name="Sun Y."/>
            <person name="Barcenas-Pena A."/>
            <person name="Lumbsch H.T."/>
            <person name="Grewe F."/>
        </authorList>
    </citation>
    <scope>NUCLEOTIDE SEQUENCE [LARGE SCALE GENOMIC DNA]</scope>
    <source>
        <strain evidence="1 2">Grewe 0041</strain>
    </source>
</reference>
<evidence type="ECO:0008006" key="3">
    <source>
        <dbReference type="Google" id="ProtNLM"/>
    </source>
</evidence>